<dbReference type="Gene3D" id="3.75.10.10">
    <property type="entry name" value="L-arginine/glycine Amidinotransferase, Chain A"/>
    <property type="match status" value="1"/>
</dbReference>
<dbReference type="PANTHER" id="PTHR47271">
    <property type="entry name" value="ARGININE DEIMINASE"/>
    <property type="match status" value="1"/>
</dbReference>
<reference evidence="4 5" key="1">
    <citation type="submission" date="2019-08" db="EMBL/GenBank/DDBJ databases">
        <authorList>
            <person name="Wang G."/>
            <person name="Xu Z."/>
        </authorList>
    </citation>
    <scope>NUCLEOTIDE SEQUENCE [LARGE SCALE GENOMIC DNA]</scope>
    <source>
        <strain evidence="4 5">ZX</strain>
    </source>
</reference>
<evidence type="ECO:0000256" key="1">
    <source>
        <dbReference type="ARBA" id="ARBA00005213"/>
    </source>
</evidence>
<protein>
    <recommendedName>
        <fullName evidence="2">arginine deiminase</fullName>
        <ecNumber evidence="2">3.5.3.6</ecNumber>
    </recommendedName>
</protein>
<accession>A0A5D9C6Z7</accession>
<comment type="catalytic activity">
    <reaction evidence="3">
        <text>L-arginine + H2O = L-citrulline + NH4(+)</text>
        <dbReference type="Rhea" id="RHEA:19597"/>
        <dbReference type="ChEBI" id="CHEBI:15377"/>
        <dbReference type="ChEBI" id="CHEBI:28938"/>
        <dbReference type="ChEBI" id="CHEBI:32682"/>
        <dbReference type="ChEBI" id="CHEBI:57743"/>
        <dbReference type="EC" id="3.5.3.6"/>
    </reaction>
</comment>
<dbReference type="GO" id="GO:0019546">
    <property type="term" value="P:L-arginine deiminase pathway"/>
    <property type="evidence" value="ECO:0007669"/>
    <property type="project" value="TreeGrafter"/>
</dbReference>
<proteinExistence type="predicted"/>
<keyword evidence="5" id="KW-1185">Reference proteome</keyword>
<evidence type="ECO:0000256" key="2">
    <source>
        <dbReference type="ARBA" id="ARBA00012171"/>
    </source>
</evidence>
<evidence type="ECO:0000256" key="3">
    <source>
        <dbReference type="ARBA" id="ARBA00049429"/>
    </source>
</evidence>
<dbReference type="EC" id="3.5.3.6" evidence="2"/>
<dbReference type="AlphaFoldDB" id="A0A5D9C6Z7"/>
<dbReference type="SUPFAM" id="SSF55909">
    <property type="entry name" value="Pentein"/>
    <property type="match status" value="1"/>
</dbReference>
<sequence>MEPAAGVARLGSDNKNRCLMKLDFLTHGERGLAGLRLQRCHVSSETDRLTDVLLCQPTFLEPVPCCSVTQESLRDGFATSVPQALVQHRALQAALERAGVRCHFLEPDPAMPDMCFTRDALVTTPWGLFALNPAAGHRQAEAVHALKALRGIGAPLAACVQRGTAEGGDIAIVKPGLVIIGCSGERTNEDGAESVAEVFRGQGWDVIVYRFDQHFLHLDTQFAMVGDGLALACTDVLSDAFLADLARFGIETIAVSYKEARSLGCNMLSLGDRRLLASEDNDRVIAELRTRGYQVETLALDQFTRCGGGVHCLTMPLARVAA</sequence>
<evidence type="ECO:0000313" key="4">
    <source>
        <dbReference type="EMBL" id="TZG25785.1"/>
    </source>
</evidence>
<dbReference type="EMBL" id="VTOU01000003">
    <property type="protein sequence ID" value="TZG25785.1"/>
    <property type="molecule type" value="Genomic_DNA"/>
</dbReference>
<organism evidence="4 5">
    <name type="scientific">Sphingomonas montanisoli</name>
    <dbReference type="NCBI Taxonomy" id="2606412"/>
    <lineage>
        <taxon>Bacteria</taxon>
        <taxon>Pseudomonadati</taxon>
        <taxon>Pseudomonadota</taxon>
        <taxon>Alphaproteobacteria</taxon>
        <taxon>Sphingomonadales</taxon>
        <taxon>Sphingomonadaceae</taxon>
        <taxon>Sphingomonas</taxon>
    </lineage>
</organism>
<gene>
    <name evidence="4" type="ORF">FYJ91_12375</name>
</gene>
<comment type="caution">
    <text evidence="4">The sequence shown here is derived from an EMBL/GenBank/DDBJ whole genome shotgun (WGS) entry which is preliminary data.</text>
</comment>
<evidence type="ECO:0000313" key="5">
    <source>
        <dbReference type="Proteomes" id="UP000322077"/>
    </source>
</evidence>
<dbReference type="GO" id="GO:0016990">
    <property type="term" value="F:arginine deiminase activity"/>
    <property type="evidence" value="ECO:0007669"/>
    <property type="project" value="UniProtKB-EC"/>
</dbReference>
<dbReference type="PANTHER" id="PTHR47271:SF2">
    <property type="entry name" value="ARGININE DEIMINASE"/>
    <property type="match status" value="1"/>
</dbReference>
<dbReference type="Pfam" id="PF19420">
    <property type="entry name" value="DDAH_eukar"/>
    <property type="match status" value="1"/>
</dbReference>
<name>A0A5D9C6Z7_9SPHN</name>
<comment type="pathway">
    <text evidence="1">Amino-acid degradation; L-arginine degradation via ADI pathway; carbamoyl phosphate from L-arginine: step 1/2.</text>
</comment>
<dbReference type="Proteomes" id="UP000322077">
    <property type="component" value="Unassembled WGS sequence"/>
</dbReference>